<dbReference type="EMBL" id="FMAQ01000004">
    <property type="protein sequence ID" value="SCC05919.1"/>
    <property type="molecule type" value="Genomic_DNA"/>
</dbReference>
<evidence type="ECO:0000256" key="1">
    <source>
        <dbReference type="ARBA" id="ARBA00022737"/>
    </source>
</evidence>
<reference evidence="9" key="1">
    <citation type="submission" date="2016-08" db="EMBL/GenBank/DDBJ databases">
        <authorList>
            <person name="Varghese N."/>
            <person name="Submissions Spin"/>
        </authorList>
    </citation>
    <scope>NUCLEOTIDE SEQUENCE [LARGE SCALE GENOMIC DNA]</scope>
    <source>
        <strain evidence="9">R-53248</strain>
    </source>
</reference>
<dbReference type="InterPro" id="IPR041546">
    <property type="entry name" value="ClpA/ClpB_AAA_lid"/>
</dbReference>
<dbReference type="GO" id="GO:0005524">
    <property type="term" value="F:ATP binding"/>
    <property type="evidence" value="ECO:0007669"/>
    <property type="project" value="UniProtKB-KW"/>
</dbReference>
<keyword evidence="8" id="KW-0378">Hydrolase</keyword>
<dbReference type="InterPro" id="IPR050130">
    <property type="entry name" value="ClpA_ClpB"/>
</dbReference>
<dbReference type="Pfam" id="PF17871">
    <property type="entry name" value="AAA_lid_9"/>
    <property type="match status" value="1"/>
</dbReference>
<dbReference type="InterPro" id="IPR003593">
    <property type="entry name" value="AAA+_ATPase"/>
</dbReference>
<organism evidence="8 9">
    <name type="scientific">Gilliamella bombicola</name>
    <dbReference type="NCBI Taxonomy" id="1798182"/>
    <lineage>
        <taxon>Bacteria</taxon>
        <taxon>Pseudomonadati</taxon>
        <taxon>Pseudomonadota</taxon>
        <taxon>Gammaproteobacteria</taxon>
        <taxon>Orbales</taxon>
        <taxon>Orbaceae</taxon>
        <taxon>Gilliamella</taxon>
    </lineage>
</organism>
<dbReference type="AlphaFoldDB" id="A0A1C4BGB9"/>
<evidence type="ECO:0000256" key="3">
    <source>
        <dbReference type="ARBA" id="ARBA00022840"/>
    </source>
</evidence>
<dbReference type="Pfam" id="PF07724">
    <property type="entry name" value="AAA_2"/>
    <property type="match status" value="1"/>
</dbReference>
<keyword evidence="9" id="KW-1185">Reference proteome</keyword>
<keyword evidence="3 8" id="KW-0067">ATP-binding</keyword>
<protein>
    <submittedName>
        <fullName evidence="8">ATP-dependent Clp protease ATP-binding subunit ClpB</fullName>
    </submittedName>
</protein>
<dbReference type="GO" id="GO:0005737">
    <property type="term" value="C:cytoplasm"/>
    <property type="evidence" value="ECO:0007669"/>
    <property type="project" value="TreeGrafter"/>
</dbReference>
<dbReference type="PRINTS" id="PR00300">
    <property type="entry name" value="CLPPROTEASEA"/>
</dbReference>
<sequence length="709" mass="80081">MLLVRGREYLAQYPNFTLVGREHDLERISSILIRKSSNSLLLTGPAGVGVSMLTLGLQAIKNSPDTPFDLIVKKLFWLNCDALFSSGDSAKINNEFQSILKKLMQTPESVLIITDTANFLEGAHNTGNAHFINALNNADKSNNFQVILEVRDDKLSSVLKASTKMPELYTLYDVKEPVGDDLKNIVSVVAKDLSDHHKIQINEGAIDEAIHLTSKYRDSLGLGGAQPQRAISLLDRALASYRQLTHKQHPKIVELMDKIAKSNNETERQDLQQQLEQWQKDWHELKSEINKTYQYQRDAETLRFQLQDEITQLQEEEDNNNNSQPTTVKTFAQFTAGGFDSPSVAKLKEKIRQIDAEIAQNNERHKKLVMLANKDLRLDRQEVITEFSKVSGIPANRLDENEVENLINLETNLLSRIFGQDSIVKHVANSVKVAKVDALHESGPAMSYLFLGPSGVGKTEMAKALAQYVYGDEKSLVRFDMSEYMEKHAVAKLIGAPPGYEGFEAGGILTNSVRAKPVGIYLFDEIEKAHPDVFNIFLQILSDGRLTDNVGRTVDFSDIMIIMTSNIGQPYYLDPNLSNEAACELATNELNNTYRSELLNRFNGRENILHFKRLPMEVIEQIIRREIDKLNQAYQPRGFTVEISDSCISAFCHDHYDLIRGARGLPGYIKTNIRPFIVNHILQNPNDKGVFQAVYNQQTRSFDMTFCKI</sequence>
<dbReference type="Gene3D" id="3.40.50.300">
    <property type="entry name" value="P-loop containing nucleotide triphosphate hydrolases"/>
    <property type="match status" value="2"/>
</dbReference>
<evidence type="ECO:0000256" key="2">
    <source>
        <dbReference type="ARBA" id="ARBA00022741"/>
    </source>
</evidence>
<dbReference type="PROSITE" id="PS00871">
    <property type="entry name" value="CLPAB_2"/>
    <property type="match status" value="1"/>
</dbReference>
<dbReference type="OrthoDB" id="9803641at2"/>
<dbReference type="InterPro" id="IPR019489">
    <property type="entry name" value="Clp_ATPase_C"/>
</dbReference>
<dbReference type="PANTHER" id="PTHR11638">
    <property type="entry name" value="ATP-DEPENDENT CLP PROTEASE"/>
    <property type="match status" value="1"/>
</dbReference>
<dbReference type="InterPro" id="IPR028299">
    <property type="entry name" value="ClpA/B_CS2"/>
</dbReference>
<dbReference type="InterPro" id="IPR003959">
    <property type="entry name" value="ATPase_AAA_core"/>
</dbReference>
<name>A0A1C4BGB9_9GAMM</name>
<feature type="domain" description="AAA+ ATPase" evidence="6">
    <location>
        <begin position="444"/>
        <end position="591"/>
    </location>
</feature>
<keyword evidence="4" id="KW-0143">Chaperone</keyword>
<gene>
    <name evidence="8" type="ORF">GA0061081_104146</name>
</gene>
<feature type="domain" description="Clp ATPase C-terminal" evidence="7">
    <location>
        <begin position="614"/>
        <end position="700"/>
    </location>
</feature>
<evidence type="ECO:0000313" key="9">
    <source>
        <dbReference type="Proteomes" id="UP000199670"/>
    </source>
</evidence>
<dbReference type="SMART" id="SM01086">
    <property type="entry name" value="ClpB_D2-small"/>
    <property type="match status" value="1"/>
</dbReference>
<dbReference type="SMART" id="SM00382">
    <property type="entry name" value="AAA"/>
    <property type="match status" value="2"/>
</dbReference>
<dbReference type="InterPro" id="IPR001270">
    <property type="entry name" value="ClpA/B"/>
</dbReference>
<dbReference type="InterPro" id="IPR027417">
    <property type="entry name" value="P-loop_NTPase"/>
</dbReference>
<feature type="domain" description="AAA+ ATPase" evidence="6">
    <location>
        <begin position="36"/>
        <end position="397"/>
    </location>
</feature>
<proteinExistence type="predicted"/>
<evidence type="ECO:0000256" key="5">
    <source>
        <dbReference type="SAM" id="Coils"/>
    </source>
</evidence>
<dbReference type="GO" id="GO:0016887">
    <property type="term" value="F:ATP hydrolysis activity"/>
    <property type="evidence" value="ECO:0007669"/>
    <property type="project" value="InterPro"/>
</dbReference>
<dbReference type="PANTHER" id="PTHR11638:SF18">
    <property type="entry name" value="HEAT SHOCK PROTEIN 104"/>
    <property type="match status" value="1"/>
</dbReference>
<dbReference type="GO" id="GO:0006508">
    <property type="term" value="P:proteolysis"/>
    <property type="evidence" value="ECO:0007669"/>
    <property type="project" value="UniProtKB-KW"/>
</dbReference>
<dbReference type="RefSeq" id="WP_091348107.1">
    <property type="nucleotide sequence ID" value="NZ_FMAQ01000004.1"/>
</dbReference>
<dbReference type="STRING" id="1798182.GA0061081_104146"/>
<keyword evidence="5" id="KW-0175">Coiled coil</keyword>
<keyword evidence="2" id="KW-0547">Nucleotide-binding</keyword>
<dbReference type="Proteomes" id="UP000199670">
    <property type="component" value="Unassembled WGS sequence"/>
</dbReference>
<evidence type="ECO:0000259" key="7">
    <source>
        <dbReference type="SMART" id="SM01086"/>
    </source>
</evidence>
<accession>A0A1C4BGB9</accession>
<evidence type="ECO:0000259" key="6">
    <source>
        <dbReference type="SMART" id="SM00382"/>
    </source>
</evidence>
<dbReference type="Pfam" id="PF10431">
    <property type="entry name" value="ClpB_D2-small"/>
    <property type="match status" value="1"/>
</dbReference>
<dbReference type="SUPFAM" id="SSF52540">
    <property type="entry name" value="P-loop containing nucleoside triphosphate hydrolases"/>
    <property type="match status" value="2"/>
</dbReference>
<keyword evidence="8" id="KW-0645">Protease</keyword>
<feature type="coiled-coil region" evidence="5">
    <location>
        <begin position="261"/>
        <end position="319"/>
    </location>
</feature>
<dbReference type="GO" id="GO:0008233">
    <property type="term" value="F:peptidase activity"/>
    <property type="evidence" value="ECO:0007669"/>
    <property type="project" value="UniProtKB-KW"/>
</dbReference>
<keyword evidence="1" id="KW-0677">Repeat</keyword>
<evidence type="ECO:0000313" key="8">
    <source>
        <dbReference type="EMBL" id="SCC05919.1"/>
    </source>
</evidence>
<dbReference type="GO" id="GO:0034605">
    <property type="term" value="P:cellular response to heat"/>
    <property type="evidence" value="ECO:0007669"/>
    <property type="project" value="TreeGrafter"/>
</dbReference>
<evidence type="ECO:0000256" key="4">
    <source>
        <dbReference type="ARBA" id="ARBA00023186"/>
    </source>
</evidence>
<dbReference type="Gene3D" id="1.10.8.60">
    <property type="match status" value="2"/>
</dbReference>
<dbReference type="CDD" id="cd19499">
    <property type="entry name" value="RecA-like_ClpB_Hsp104-like"/>
    <property type="match status" value="1"/>
</dbReference>